<accession>A0A974XGA8</accession>
<keyword evidence="3" id="KW-1185">Reference proteome</keyword>
<feature type="domain" description="Uroporphyrinogen decarboxylase (URO-D)" evidence="1">
    <location>
        <begin position="193"/>
        <end position="384"/>
    </location>
</feature>
<gene>
    <name evidence="2" type="ORF">J0B03_04565</name>
</gene>
<dbReference type="EMBL" id="CP071444">
    <property type="protein sequence ID" value="QSX09342.1"/>
    <property type="molecule type" value="Genomic_DNA"/>
</dbReference>
<dbReference type="SUPFAM" id="SSF51726">
    <property type="entry name" value="UROD/MetE-like"/>
    <property type="match status" value="1"/>
</dbReference>
<dbReference type="PANTHER" id="PTHR47099:SF1">
    <property type="entry name" value="METHYLCOBAMIDE:COM METHYLTRANSFERASE MTBA"/>
    <property type="match status" value="1"/>
</dbReference>
<evidence type="ECO:0000313" key="3">
    <source>
        <dbReference type="Proteomes" id="UP000663499"/>
    </source>
</evidence>
<sequence>MSEMEKLYHQRITRMNDAIELREPDRVPIYGLVDNWALSNGGITLKEALSDVEKEYQAYSKTLTDYPFDAALSVGVTFPMNFVSALGGGIYNNEMETLQIATGQSEIMTAEEYDDLIADPTRFFRDVIIPRKHAIFQTGTTEEKFGKFANAITKFLEFGQSREMLTKRYREEHGLPIPNGANIFMPGDIIMDYLRDFKGIMSDIKKRPEKLTQACNAMGEVLIPYTFGSMMGKNPDESYIQLFLHLPQFIRPKEFEKIYWPSFKKYVETFAGAGFKILILFEKNWMHLHDYLQDLPKGHVIGFFEEDDLRIAKKKLGDTMCIAGGLKTNNLYYSSKEECIDLAKGLIDDLAPGGGFVFAPDKVLAGPNDAKPENLKAVTEFIVEYGVYDK</sequence>
<dbReference type="KEGG" id="alka:J0B03_04565"/>
<dbReference type="Gene3D" id="3.20.20.210">
    <property type="match status" value="1"/>
</dbReference>
<protein>
    <recommendedName>
        <fullName evidence="1">Uroporphyrinogen decarboxylase (URO-D) domain-containing protein</fullName>
    </recommendedName>
</protein>
<reference evidence="2" key="1">
    <citation type="submission" date="2021-03" db="EMBL/GenBank/DDBJ databases">
        <title>Alkalibacter marinus sp. nov., isolated from tidal flat sediment.</title>
        <authorList>
            <person name="Namirimu T."/>
            <person name="Yang J.-A."/>
            <person name="Yang S.-H."/>
            <person name="Kim Y.-J."/>
            <person name="Kwon K.K."/>
        </authorList>
    </citation>
    <scope>NUCLEOTIDE SEQUENCE</scope>
    <source>
        <strain evidence="2">ES005</strain>
    </source>
</reference>
<dbReference type="GO" id="GO:0006779">
    <property type="term" value="P:porphyrin-containing compound biosynthetic process"/>
    <property type="evidence" value="ECO:0007669"/>
    <property type="project" value="InterPro"/>
</dbReference>
<evidence type="ECO:0000313" key="2">
    <source>
        <dbReference type="EMBL" id="QSX09342.1"/>
    </source>
</evidence>
<dbReference type="InterPro" id="IPR052024">
    <property type="entry name" value="Methanogen_methyltrans"/>
</dbReference>
<dbReference type="InterPro" id="IPR000257">
    <property type="entry name" value="Uroporphyrinogen_deCOase"/>
</dbReference>
<organism evidence="2 3">
    <name type="scientific">Alkalibacter rhizosphaerae</name>
    <dbReference type="NCBI Taxonomy" id="2815577"/>
    <lineage>
        <taxon>Bacteria</taxon>
        <taxon>Bacillati</taxon>
        <taxon>Bacillota</taxon>
        <taxon>Clostridia</taxon>
        <taxon>Eubacteriales</taxon>
        <taxon>Eubacteriaceae</taxon>
        <taxon>Alkalibacter</taxon>
    </lineage>
</organism>
<proteinExistence type="predicted"/>
<dbReference type="Proteomes" id="UP000663499">
    <property type="component" value="Chromosome"/>
</dbReference>
<dbReference type="InterPro" id="IPR038071">
    <property type="entry name" value="UROD/MetE-like_sf"/>
</dbReference>
<name>A0A974XGA8_9FIRM</name>
<dbReference type="Pfam" id="PF01208">
    <property type="entry name" value="URO-D"/>
    <property type="match status" value="1"/>
</dbReference>
<dbReference type="AlphaFoldDB" id="A0A974XGA8"/>
<dbReference type="PANTHER" id="PTHR47099">
    <property type="entry name" value="METHYLCOBAMIDE:COM METHYLTRANSFERASE MTBA"/>
    <property type="match status" value="1"/>
</dbReference>
<evidence type="ECO:0000259" key="1">
    <source>
        <dbReference type="Pfam" id="PF01208"/>
    </source>
</evidence>
<dbReference type="GO" id="GO:0004853">
    <property type="term" value="F:uroporphyrinogen decarboxylase activity"/>
    <property type="evidence" value="ECO:0007669"/>
    <property type="project" value="InterPro"/>
</dbReference>